<evidence type="ECO:0000313" key="6">
    <source>
        <dbReference type="Proteomes" id="UP000321363"/>
    </source>
</evidence>
<name>A0A5C6W544_9BACI</name>
<dbReference type="PANTHER" id="PTHR12526:SF629">
    <property type="entry name" value="TEICHURONIC ACID BIOSYNTHESIS GLYCOSYLTRANSFERASE TUAH-RELATED"/>
    <property type="match status" value="1"/>
</dbReference>
<dbReference type="Pfam" id="PF13439">
    <property type="entry name" value="Glyco_transf_4"/>
    <property type="match status" value="1"/>
</dbReference>
<proteinExistence type="predicted"/>
<keyword evidence="6" id="KW-1185">Reference proteome</keyword>
<dbReference type="RefSeq" id="WP_146947589.1">
    <property type="nucleotide sequence ID" value="NZ_VOQF01000005.1"/>
</dbReference>
<evidence type="ECO:0000256" key="1">
    <source>
        <dbReference type="ARBA" id="ARBA00022676"/>
    </source>
</evidence>
<dbReference type="GO" id="GO:0016757">
    <property type="term" value="F:glycosyltransferase activity"/>
    <property type="evidence" value="ECO:0007669"/>
    <property type="project" value="UniProtKB-KW"/>
</dbReference>
<dbReference type="AlphaFoldDB" id="A0A5C6W544"/>
<evidence type="ECO:0000313" key="5">
    <source>
        <dbReference type="EMBL" id="TXC90961.1"/>
    </source>
</evidence>
<reference evidence="5 6" key="1">
    <citation type="journal article" date="2005" name="Int. J. Syst. Evol. Microbiol.">
        <title>Bacillus litoralis sp. nov., isolated from a tidal flat of the Yellow Sea in Korea.</title>
        <authorList>
            <person name="Yoon J.H."/>
            <person name="Oh T.K."/>
        </authorList>
    </citation>
    <scope>NUCLEOTIDE SEQUENCE [LARGE SCALE GENOMIC DNA]</scope>
    <source>
        <strain evidence="5 6">SW-211</strain>
    </source>
</reference>
<keyword evidence="2 5" id="KW-0808">Transferase</keyword>
<organism evidence="5 6">
    <name type="scientific">Metabacillus litoralis</name>
    <dbReference type="NCBI Taxonomy" id="152268"/>
    <lineage>
        <taxon>Bacteria</taxon>
        <taxon>Bacillati</taxon>
        <taxon>Bacillota</taxon>
        <taxon>Bacilli</taxon>
        <taxon>Bacillales</taxon>
        <taxon>Bacillaceae</taxon>
        <taxon>Metabacillus</taxon>
    </lineage>
</organism>
<evidence type="ECO:0000259" key="4">
    <source>
        <dbReference type="Pfam" id="PF13439"/>
    </source>
</evidence>
<dbReference type="Pfam" id="PF00534">
    <property type="entry name" value="Glycos_transf_1"/>
    <property type="match status" value="1"/>
</dbReference>
<dbReference type="Proteomes" id="UP000321363">
    <property type="component" value="Unassembled WGS sequence"/>
</dbReference>
<dbReference type="CDD" id="cd03794">
    <property type="entry name" value="GT4_WbuB-like"/>
    <property type="match status" value="1"/>
</dbReference>
<sequence length="387" mass="44377">MEKLQLGYVKGYDIMTKICVLTTVHHAYDGRIYHKQCKSLKNAGYDVTLLAPKPDREIANDDIKLVPIEKPKKEWKRFLRAFTVFQMAKKTNADLYHFHDPELLPVGVLLRIFTKKPVIFDVHEHYPNAIMSKKYLKKWIKHPVRLVYELIEKISLPILSGVIYTTEEVGERYQRYTSCKIENYPLPDMFPPIKSGSKEEDYILYLGGITPIRGIEELVVGFAHAVKLKPEAKLVFVGSFESTAFEKKIHELVFENGLKDKVLFKGKVPYEKIEEHLAKASIGIIPYLPVPNHLVCLPNKLFEYMAAGVAVIASDFPHYRKVVESSNSGLMINPERPQSIAKAILTLLEDPEQVRVLGESGKGAFAEKYNWDIEEKKLLAFYKKLLK</sequence>
<feature type="domain" description="Glycosyl transferase family 1" evidence="3">
    <location>
        <begin position="197"/>
        <end position="362"/>
    </location>
</feature>
<evidence type="ECO:0000256" key="2">
    <source>
        <dbReference type="ARBA" id="ARBA00022679"/>
    </source>
</evidence>
<evidence type="ECO:0000259" key="3">
    <source>
        <dbReference type="Pfam" id="PF00534"/>
    </source>
</evidence>
<dbReference type="PANTHER" id="PTHR12526">
    <property type="entry name" value="GLYCOSYLTRANSFERASE"/>
    <property type="match status" value="1"/>
</dbReference>
<dbReference type="Gene3D" id="3.40.50.2000">
    <property type="entry name" value="Glycogen Phosphorylase B"/>
    <property type="match status" value="2"/>
</dbReference>
<dbReference type="InterPro" id="IPR001296">
    <property type="entry name" value="Glyco_trans_1"/>
</dbReference>
<comment type="caution">
    <text evidence="5">The sequence shown here is derived from an EMBL/GenBank/DDBJ whole genome shotgun (WGS) entry which is preliminary data.</text>
</comment>
<dbReference type="InterPro" id="IPR028098">
    <property type="entry name" value="Glyco_trans_4-like_N"/>
</dbReference>
<protein>
    <submittedName>
        <fullName evidence="5">Glycosyltransferase family 4 protein</fullName>
    </submittedName>
</protein>
<dbReference type="SUPFAM" id="SSF53756">
    <property type="entry name" value="UDP-Glycosyltransferase/glycogen phosphorylase"/>
    <property type="match status" value="1"/>
</dbReference>
<dbReference type="OrthoDB" id="9813214at2"/>
<accession>A0A5C6W544</accession>
<feature type="domain" description="Glycosyltransferase subfamily 4-like N-terminal" evidence="4">
    <location>
        <begin position="35"/>
        <end position="176"/>
    </location>
</feature>
<gene>
    <name evidence="5" type="ORF">FS935_08625</name>
</gene>
<dbReference type="EMBL" id="VOQF01000005">
    <property type="protein sequence ID" value="TXC90961.1"/>
    <property type="molecule type" value="Genomic_DNA"/>
</dbReference>
<keyword evidence="1" id="KW-0328">Glycosyltransferase</keyword>